<reference evidence="1 2" key="1">
    <citation type="submission" date="2016-10" db="EMBL/GenBank/DDBJ databases">
        <authorList>
            <person name="de Groot N.N."/>
        </authorList>
    </citation>
    <scope>NUCLEOTIDE SEQUENCE [LARGE SCALE GENOMIC DNA]</scope>
    <source>
        <strain evidence="1 2">DSM 22789</strain>
    </source>
</reference>
<evidence type="ECO:0000313" key="1">
    <source>
        <dbReference type="EMBL" id="SFS70277.1"/>
    </source>
</evidence>
<dbReference type="EMBL" id="FOZZ01000004">
    <property type="protein sequence ID" value="SFS70277.1"/>
    <property type="molecule type" value="Genomic_DNA"/>
</dbReference>
<sequence length="29" mass="3294">MVNNVIFIYHIGIRDLYGQGGGGFNDYYP</sequence>
<evidence type="ECO:0000313" key="2">
    <source>
        <dbReference type="Proteomes" id="UP000198785"/>
    </source>
</evidence>
<dbReference type="AlphaFoldDB" id="A0A1I6S004"/>
<protein>
    <submittedName>
        <fullName evidence="1">Uncharacterized protein</fullName>
    </submittedName>
</protein>
<dbReference type="STRING" id="683125.SAMN05660206_10446"/>
<accession>A0A1I6S004</accession>
<name>A0A1I6S004_9SPHI</name>
<dbReference type="Proteomes" id="UP000198785">
    <property type="component" value="Unassembled WGS sequence"/>
</dbReference>
<gene>
    <name evidence="1" type="ORF">SAMN05660206_10446</name>
</gene>
<keyword evidence="2" id="KW-1185">Reference proteome</keyword>
<organism evidence="1 2">
    <name type="scientific">Sphingobacterium wenxiniae</name>
    <dbReference type="NCBI Taxonomy" id="683125"/>
    <lineage>
        <taxon>Bacteria</taxon>
        <taxon>Pseudomonadati</taxon>
        <taxon>Bacteroidota</taxon>
        <taxon>Sphingobacteriia</taxon>
        <taxon>Sphingobacteriales</taxon>
        <taxon>Sphingobacteriaceae</taxon>
        <taxon>Sphingobacterium</taxon>
    </lineage>
</organism>
<proteinExistence type="predicted"/>